<evidence type="ECO:0000256" key="1">
    <source>
        <dbReference type="ARBA" id="ARBA00000654"/>
    </source>
</evidence>
<dbReference type="AlphaFoldDB" id="A0A967C1Z2"/>
<comment type="catalytic activity">
    <reaction evidence="1">
        <text>2-dehydro-3-deoxy-6-phospho-D-gluconate = D-glyceraldehyde 3-phosphate + pyruvate</text>
        <dbReference type="Rhea" id="RHEA:17089"/>
        <dbReference type="ChEBI" id="CHEBI:15361"/>
        <dbReference type="ChEBI" id="CHEBI:57569"/>
        <dbReference type="ChEBI" id="CHEBI:59776"/>
        <dbReference type="EC" id="4.1.2.14"/>
    </reaction>
</comment>
<dbReference type="InterPro" id="IPR000887">
    <property type="entry name" value="Aldlse_KDPG_KHG"/>
</dbReference>
<reference evidence="8" key="1">
    <citation type="submission" date="2020-03" db="EMBL/GenBank/DDBJ databases">
        <title>Genome of Pelagibius litoralis DSM 21314T.</title>
        <authorList>
            <person name="Wang G."/>
        </authorList>
    </citation>
    <scope>NUCLEOTIDE SEQUENCE</scope>
    <source>
        <strain evidence="8">DSM 21314</strain>
    </source>
</reference>
<dbReference type="InterPro" id="IPR031337">
    <property type="entry name" value="KDPG/KHG_AS_1"/>
</dbReference>
<dbReference type="RefSeq" id="WP_167220946.1">
    <property type="nucleotide sequence ID" value="NZ_JAAQPH010000002.1"/>
</dbReference>
<dbReference type="PANTHER" id="PTHR30246">
    <property type="entry name" value="2-KETO-3-DEOXY-6-PHOSPHOGLUCONATE ALDOLASE"/>
    <property type="match status" value="1"/>
</dbReference>
<organism evidence="8 9">
    <name type="scientific">Pelagibius litoralis</name>
    <dbReference type="NCBI Taxonomy" id="374515"/>
    <lineage>
        <taxon>Bacteria</taxon>
        <taxon>Pseudomonadati</taxon>
        <taxon>Pseudomonadota</taxon>
        <taxon>Alphaproteobacteria</taxon>
        <taxon>Rhodospirillales</taxon>
        <taxon>Rhodovibrionaceae</taxon>
        <taxon>Pelagibius</taxon>
    </lineage>
</organism>
<dbReference type="Proteomes" id="UP000761264">
    <property type="component" value="Unassembled WGS sequence"/>
</dbReference>
<dbReference type="PROSITE" id="PS00159">
    <property type="entry name" value="ALDOLASE_KDPG_KHG_1"/>
    <property type="match status" value="1"/>
</dbReference>
<name>A0A967C1Z2_9PROT</name>
<dbReference type="InterPro" id="IPR013785">
    <property type="entry name" value="Aldolase_TIM"/>
</dbReference>
<accession>A0A967C1Z2</accession>
<keyword evidence="9" id="KW-1185">Reference proteome</keyword>
<comment type="similarity">
    <text evidence="3">Belongs to the KHG/KDPG aldolase family.</text>
</comment>
<dbReference type="Gene3D" id="3.20.20.70">
    <property type="entry name" value="Aldolase class I"/>
    <property type="match status" value="1"/>
</dbReference>
<comment type="subunit">
    <text evidence="4">Homotrimer.</text>
</comment>
<gene>
    <name evidence="8" type="ORF">HBA54_02235</name>
</gene>
<protein>
    <recommendedName>
        <fullName evidence="5">2-dehydro-3-deoxy-phosphogluconate aldolase</fullName>
        <ecNumber evidence="5">4.1.2.14</ecNumber>
    </recommendedName>
</protein>
<comment type="caution">
    <text evidence="8">The sequence shown here is derived from an EMBL/GenBank/DDBJ whole genome shotgun (WGS) entry which is preliminary data.</text>
</comment>
<evidence type="ECO:0000256" key="2">
    <source>
        <dbReference type="ARBA" id="ARBA00004736"/>
    </source>
</evidence>
<dbReference type="CDD" id="cd00452">
    <property type="entry name" value="KDPG_aldolase"/>
    <property type="match status" value="1"/>
</dbReference>
<evidence type="ECO:0000256" key="6">
    <source>
        <dbReference type="ARBA" id="ARBA00023239"/>
    </source>
</evidence>
<evidence type="ECO:0000256" key="4">
    <source>
        <dbReference type="ARBA" id="ARBA00011233"/>
    </source>
</evidence>
<evidence type="ECO:0000256" key="3">
    <source>
        <dbReference type="ARBA" id="ARBA00006906"/>
    </source>
</evidence>
<evidence type="ECO:0000256" key="7">
    <source>
        <dbReference type="ARBA" id="ARBA00023277"/>
    </source>
</evidence>
<dbReference type="SUPFAM" id="SSF51569">
    <property type="entry name" value="Aldolase"/>
    <property type="match status" value="1"/>
</dbReference>
<dbReference type="EC" id="4.1.2.14" evidence="5"/>
<dbReference type="GO" id="GO:0008675">
    <property type="term" value="F:2-dehydro-3-deoxy-phosphogluconate aldolase activity"/>
    <property type="evidence" value="ECO:0007669"/>
    <property type="project" value="UniProtKB-EC"/>
</dbReference>
<dbReference type="PANTHER" id="PTHR30246:SF1">
    <property type="entry name" value="2-DEHYDRO-3-DEOXY-6-PHOSPHOGALACTONATE ALDOLASE-RELATED"/>
    <property type="match status" value="1"/>
</dbReference>
<keyword evidence="6" id="KW-0456">Lyase</keyword>
<proteinExistence type="inferred from homology"/>
<keyword evidence="7" id="KW-0119">Carbohydrate metabolism</keyword>
<evidence type="ECO:0000256" key="5">
    <source>
        <dbReference type="ARBA" id="ARBA00013063"/>
    </source>
</evidence>
<evidence type="ECO:0000313" key="8">
    <source>
        <dbReference type="EMBL" id="NIA67403.1"/>
    </source>
</evidence>
<comment type="pathway">
    <text evidence="2">Carbohydrate acid metabolism; 2-dehydro-3-deoxy-D-gluconate degradation; D-glyceraldehyde 3-phosphate and pyruvate from 2-dehydro-3-deoxy-D-gluconate: step 2/2.</text>
</comment>
<sequence length="212" mass="21347">MNEKQAGIEAVLELAPVVPVLVIDDVATAVPLARALVAGGLKAIEVTFRTAAALESIRAIAAEVEGAVVGAGTVLTSDQVSQAVDAGCRFMVSPGASPGLLAAVADCPVPLLPGSASASEAMTLLEQGYRFQKFFPAEPAGGAAYLKSLASPLAAIRFCPTGGISRDSAGRYLALPNVVCVGGSWVAPGDKVAAGDWAGIEDLARDAATMKV</sequence>
<dbReference type="EMBL" id="JAAQPH010000002">
    <property type="protein sequence ID" value="NIA67403.1"/>
    <property type="molecule type" value="Genomic_DNA"/>
</dbReference>
<dbReference type="NCBIfam" id="NF004325">
    <property type="entry name" value="PRK05718.1"/>
    <property type="match status" value="1"/>
</dbReference>
<dbReference type="Pfam" id="PF01081">
    <property type="entry name" value="Aldolase"/>
    <property type="match status" value="1"/>
</dbReference>
<dbReference type="NCBIfam" id="TIGR01182">
    <property type="entry name" value="eda"/>
    <property type="match status" value="1"/>
</dbReference>
<evidence type="ECO:0000313" key="9">
    <source>
        <dbReference type="Proteomes" id="UP000761264"/>
    </source>
</evidence>